<evidence type="ECO:0000313" key="5">
    <source>
        <dbReference type="Proteomes" id="UP001620597"/>
    </source>
</evidence>
<dbReference type="Gene3D" id="2.130.10.10">
    <property type="entry name" value="YVTN repeat-like/Quinoprotein amine dehydrogenase"/>
    <property type="match status" value="1"/>
</dbReference>
<dbReference type="PANTHER" id="PTHR46928">
    <property type="entry name" value="MESENCHYME-SPECIFIC CELL SURFACE GLYCOPROTEIN"/>
    <property type="match status" value="1"/>
</dbReference>
<comment type="caution">
    <text evidence="4">The sequence shown here is derived from an EMBL/GenBank/DDBJ whole genome shotgun (WGS) entry which is preliminary data.</text>
</comment>
<feature type="domain" description="Phytase-like" evidence="2">
    <location>
        <begin position="531"/>
        <end position="823"/>
    </location>
</feature>
<protein>
    <submittedName>
        <fullName evidence="4">Esterase-like activity of phytase family protein</fullName>
    </submittedName>
</protein>
<keyword evidence="5" id="KW-1185">Reference proteome</keyword>
<evidence type="ECO:0000259" key="3">
    <source>
        <dbReference type="Pfam" id="PF23657"/>
    </source>
</evidence>
<dbReference type="InterPro" id="IPR055575">
    <property type="entry name" value="DUF7151"/>
</dbReference>
<dbReference type="PROSITE" id="PS51257">
    <property type="entry name" value="PROKAR_LIPOPROTEIN"/>
    <property type="match status" value="1"/>
</dbReference>
<feature type="chain" id="PRO_5046638383" evidence="1">
    <location>
        <begin position="20"/>
        <end position="841"/>
    </location>
</feature>
<organism evidence="4 5">
    <name type="scientific">Oceanobacter antarcticus</name>
    <dbReference type="NCBI Taxonomy" id="3133425"/>
    <lineage>
        <taxon>Bacteria</taxon>
        <taxon>Pseudomonadati</taxon>
        <taxon>Pseudomonadota</taxon>
        <taxon>Gammaproteobacteria</taxon>
        <taxon>Oceanospirillales</taxon>
        <taxon>Oceanospirillaceae</taxon>
        <taxon>Oceanobacter</taxon>
    </lineage>
</organism>
<dbReference type="InterPro" id="IPR011044">
    <property type="entry name" value="Quino_amine_DH_bsu"/>
</dbReference>
<dbReference type="PROSITE" id="PS00018">
    <property type="entry name" value="EF_HAND_1"/>
    <property type="match status" value="1"/>
</dbReference>
<evidence type="ECO:0000256" key="1">
    <source>
        <dbReference type="SAM" id="SignalP"/>
    </source>
</evidence>
<dbReference type="Pfam" id="PF23657">
    <property type="entry name" value="DUF7151"/>
    <property type="match status" value="1"/>
</dbReference>
<dbReference type="InterPro" id="IPR052956">
    <property type="entry name" value="Mesenchyme-surface_protein"/>
</dbReference>
<proteinExistence type="predicted"/>
<sequence>MQLLKLVQAIALATPFMLAGCAGDDGKNGKDGAQGETGQNGTNGSTGSAGTAGLVSLIKQTELPELSAECYAGGLQVDSGVDLNSDGALDADEITATSYLCNANKEMNFVRIATFPVCQQISASCDTDTQTVAEIVDYSKDGLTLIYTDSPMEQIGFVDIKDPANPVAAGTLDVGGEPTSVAVVGNYVLVGVNTSTDFVTPSGSLTVVDIATQTIVATIDMGGQPDSVAVSHDGLYAAVAIENERDEDLDDGQIDVSPQLPAGFLMVVDTSDSDPANWTTTQVDMTGLADIAPTDPEPEYVDINDNNIAIVTMQENNHLVLVDLATASVINHFSAGTVDLDGVDLTEEDPAIISQTESKLDVPREPDGVTWVNNELFVTADEGDMNGGSRTFTVFNTSGDVVESLMMDQVVAMIGQYPDGRSGNKGAELENAEYGKFGDNGFLFVNSERASLVFVFDMADPANPELFQVLPAAMGPEGVKAIPSRNLLVAASEEDDRGGKFRGSLNIYRLAQQEDAYPTIISEERADGSPIPFSALSGLSADPSNADMLWSLEDSFYGQNRVFGIDISTKPAMLTTEIKLLDSNDIFAAVSTSGAAIDANSFDDADLAAMINDDKSLNIDGEGIAVMTDGSFWIASEGAGTFNDDARDITKLNFLFHADSAGVISDVVTLPDTLNAVQLRFGFEGVAAYDGKLYVAFQRAWNSEANPRIGIYDLTTQSWSFVFYPLDAVESQNGGWVGLSDITSLGDGRFLVLERDNQGGPDAAIKRLYKIDMTNISSETTISKTLVRDLMDDLKAAGGLVPEKIEGSAMTASGDVYIVNDNDGVDDNSGEIQLINLGQLN</sequence>
<feature type="signal peptide" evidence="1">
    <location>
        <begin position="1"/>
        <end position="19"/>
    </location>
</feature>
<dbReference type="SUPFAM" id="SSF101898">
    <property type="entry name" value="NHL repeat"/>
    <property type="match status" value="1"/>
</dbReference>
<dbReference type="PANTHER" id="PTHR46928:SF1">
    <property type="entry name" value="MESENCHYME-SPECIFIC CELL SURFACE GLYCOPROTEIN"/>
    <property type="match status" value="1"/>
</dbReference>
<dbReference type="InterPro" id="IPR027372">
    <property type="entry name" value="Phytase-like_dom"/>
</dbReference>
<keyword evidence="1" id="KW-0732">Signal</keyword>
<evidence type="ECO:0000313" key="4">
    <source>
        <dbReference type="EMBL" id="MFK4753353.1"/>
    </source>
</evidence>
<dbReference type="InterPro" id="IPR015943">
    <property type="entry name" value="WD40/YVTN_repeat-like_dom_sf"/>
</dbReference>
<gene>
    <name evidence="4" type="ORF">WG929_13135</name>
</gene>
<dbReference type="SUPFAM" id="SSF50969">
    <property type="entry name" value="YVTN repeat-like/Quinoprotein amine dehydrogenase"/>
    <property type="match status" value="1"/>
</dbReference>
<dbReference type="EMBL" id="JBBKTX010000015">
    <property type="protein sequence ID" value="MFK4753353.1"/>
    <property type="molecule type" value="Genomic_DNA"/>
</dbReference>
<dbReference type="RefSeq" id="WP_416206400.1">
    <property type="nucleotide sequence ID" value="NZ_JBBKTX010000015.1"/>
</dbReference>
<dbReference type="Pfam" id="PF13449">
    <property type="entry name" value="Phytase-like"/>
    <property type="match status" value="1"/>
</dbReference>
<name>A0ABW8NK59_9GAMM</name>
<dbReference type="Proteomes" id="UP001620597">
    <property type="component" value="Unassembled WGS sequence"/>
</dbReference>
<accession>A0ABW8NK59</accession>
<feature type="domain" description="DUF7151" evidence="3">
    <location>
        <begin position="56"/>
        <end position="101"/>
    </location>
</feature>
<reference evidence="4 5" key="1">
    <citation type="submission" date="2024-03" db="EMBL/GenBank/DDBJ databases">
        <title>High-quality draft genome sequence of Oceanobacter sp. wDCs-4.</title>
        <authorList>
            <person name="Dong C."/>
        </authorList>
    </citation>
    <scope>NUCLEOTIDE SEQUENCE [LARGE SCALE GENOMIC DNA]</scope>
    <source>
        <strain evidence="5">wDCs-4</strain>
    </source>
</reference>
<dbReference type="InterPro" id="IPR018247">
    <property type="entry name" value="EF_Hand_1_Ca_BS"/>
</dbReference>
<evidence type="ECO:0000259" key="2">
    <source>
        <dbReference type="Pfam" id="PF13449"/>
    </source>
</evidence>